<evidence type="ECO:0000313" key="1">
    <source>
        <dbReference type="EMBL" id="MCH6267604.1"/>
    </source>
</evidence>
<dbReference type="Proteomes" id="UP000677265">
    <property type="component" value="Unassembled WGS sequence"/>
</dbReference>
<gene>
    <name evidence="1" type="ORF">KHB02_018960</name>
</gene>
<organism evidence="1 2">
    <name type="scientific">Neobacillus citreus</name>
    <dbReference type="NCBI Taxonomy" id="2833578"/>
    <lineage>
        <taxon>Bacteria</taxon>
        <taxon>Bacillati</taxon>
        <taxon>Bacillota</taxon>
        <taxon>Bacilli</taxon>
        <taxon>Bacillales</taxon>
        <taxon>Bacillaceae</taxon>
        <taxon>Neobacillus</taxon>
    </lineage>
</organism>
<protein>
    <submittedName>
        <fullName evidence="1">Uncharacterized protein</fullName>
    </submittedName>
</protein>
<accession>A0A9J6MVV1</accession>
<proteinExistence type="predicted"/>
<evidence type="ECO:0000313" key="2">
    <source>
        <dbReference type="Proteomes" id="UP000677265"/>
    </source>
</evidence>
<keyword evidence="2" id="KW-1185">Reference proteome</keyword>
<dbReference type="AlphaFoldDB" id="A0A9J6MVV1"/>
<name>A0A9J6MVV1_9BACI</name>
<sequence>MKFFTKIFREFLATVKMVYATVRAAYTTVKLGYPTVNLFKDSKYGLSDS</sequence>
<reference evidence="1 2" key="1">
    <citation type="submission" date="2022-03" db="EMBL/GenBank/DDBJ databases">
        <title>Novel Bacillus species.</title>
        <authorList>
            <person name="Liu G."/>
        </authorList>
    </citation>
    <scope>NUCLEOTIDE SEQUENCE [LARGE SCALE GENOMIC DNA]</scope>
    <source>
        <strain evidence="1 2">FJAT-50051</strain>
    </source>
</reference>
<dbReference type="RefSeq" id="WP_241113965.1">
    <property type="nucleotide sequence ID" value="NZ_JAGYPE020000039.1"/>
</dbReference>
<comment type="caution">
    <text evidence="1">The sequence shown here is derived from an EMBL/GenBank/DDBJ whole genome shotgun (WGS) entry which is preliminary data.</text>
</comment>
<dbReference type="EMBL" id="JAGYPE020000039">
    <property type="protein sequence ID" value="MCH6267604.1"/>
    <property type="molecule type" value="Genomic_DNA"/>
</dbReference>